<evidence type="ECO:0008006" key="3">
    <source>
        <dbReference type="Google" id="ProtNLM"/>
    </source>
</evidence>
<accession>A0A261FEP1</accession>
<protein>
    <recommendedName>
        <fullName evidence="3">Tetrapyrrole biosynthesis uroporphyrinogen III synthase domain-containing protein</fullName>
    </recommendedName>
</protein>
<dbReference type="EMBL" id="MWWV01000007">
    <property type="protein sequence ID" value="OZG57631.1"/>
    <property type="molecule type" value="Genomic_DNA"/>
</dbReference>
<comment type="caution">
    <text evidence="1">The sequence shown here is derived from an EMBL/GenBank/DDBJ whole genome shotgun (WGS) entry which is preliminary data.</text>
</comment>
<dbReference type="GO" id="GO:0004852">
    <property type="term" value="F:uroporphyrinogen-III synthase activity"/>
    <property type="evidence" value="ECO:0007669"/>
    <property type="project" value="InterPro"/>
</dbReference>
<dbReference type="Gene3D" id="3.40.50.10090">
    <property type="match status" value="1"/>
</dbReference>
<reference evidence="1 2" key="1">
    <citation type="journal article" date="2017" name="BMC Genomics">
        <title>Comparative genomic and phylogenomic analyses of the Bifidobacteriaceae family.</title>
        <authorList>
            <person name="Lugli G.A."/>
            <person name="Milani C."/>
            <person name="Turroni F."/>
            <person name="Duranti S."/>
            <person name="Mancabelli L."/>
            <person name="Mangifesta M."/>
            <person name="Ferrario C."/>
            <person name="Modesto M."/>
            <person name="Mattarelli P."/>
            <person name="Jiri K."/>
            <person name="van Sinderen D."/>
            <person name="Ventura M."/>
        </authorList>
    </citation>
    <scope>NUCLEOTIDE SEQUENCE [LARGE SCALE GENOMIC DNA]</scope>
    <source>
        <strain evidence="1 2">DSM 100201</strain>
    </source>
</reference>
<name>A0A261FEP1_9BIFI</name>
<dbReference type="GO" id="GO:0033014">
    <property type="term" value="P:tetrapyrrole biosynthetic process"/>
    <property type="evidence" value="ECO:0007669"/>
    <property type="project" value="InterPro"/>
</dbReference>
<proteinExistence type="predicted"/>
<dbReference type="InterPro" id="IPR036108">
    <property type="entry name" value="4pyrrol_syn_uPrphyn_synt_sf"/>
</dbReference>
<sequence length="301" mass="33286">MTVLITYPRRSVPEDLRARLEQAAPATPPIYLPLRHLRAVPLSSQDRRRIARSAYLVVTSHFALTTLIDLLPTLAPAWQGTLIVLSHKMEAVARNAGIVRVLVPDEENHRGLDRLIAALPPHEGGDDVDDGDGVGDADVGDAVGDVVGGVIELCGNLHVPDDHTRIPIAGNPTPVVPRIRIYDNAWDEMGERNAVRSIRRSLTSARHDDSGLRERDQQAENRMRIDRVLVTSPSSYQRLQRIIAATPESFIDELTYYVLGPSTAHTIEADGNAVICPRTNTDVLRRILDRMLRDLAGRPQD</sequence>
<organism evidence="1 2">
    <name type="scientific">Bifidobacterium tissieri</name>
    <dbReference type="NCBI Taxonomy" id="1630162"/>
    <lineage>
        <taxon>Bacteria</taxon>
        <taxon>Bacillati</taxon>
        <taxon>Actinomycetota</taxon>
        <taxon>Actinomycetes</taxon>
        <taxon>Bifidobacteriales</taxon>
        <taxon>Bifidobacteriaceae</taxon>
        <taxon>Bifidobacterium</taxon>
    </lineage>
</organism>
<gene>
    <name evidence="1" type="ORF">BTIS_1284</name>
</gene>
<dbReference type="Proteomes" id="UP000216444">
    <property type="component" value="Unassembled WGS sequence"/>
</dbReference>
<evidence type="ECO:0000313" key="1">
    <source>
        <dbReference type="EMBL" id="OZG57631.1"/>
    </source>
</evidence>
<dbReference type="AlphaFoldDB" id="A0A261FEP1"/>
<dbReference type="RefSeq" id="WP_094663839.1">
    <property type="nucleotide sequence ID" value="NZ_MWWV01000007.1"/>
</dbReference>
<dbReference type="SUPFAM" id="SSF69618">
    <property type="entry name" value="HemD-like"/>
    <property type="match status" value="2"/>
</dbReference>
<evidence type="ECO:0000313" key="2">
    <source>
        <dbReference type="Proteomes" id="UP000216444"/>
    </source>
</evidence>
<keyword evidence="2" id="KW-1185">Reference proteome</keyword>